<organism evidence="1 2">
    <name type="scientific">Penicillium subrubescens</name>
    <dbReference type="NCBI Taxonomy" id="1316194"/>
    <lineage>
        <taxon>Eukaryota</taxon>
        <taxon>Fungi</taxon>
        <taxon>Dikarya</taxon>
        <taxon>Ascomycota</taxon>
        <taxon>Pezizomycotina</taxon>
        <taxon>Eurotiomycetes</taxon>
        <taxon>Eurotiomycetidae</taxon>
        <taxon>Eurotiales</taxon>
        <taxon>Aspergillaceae</taxon>
        <taxon>Penicillium</taxon>
    </lineage>
</organism>
<keyword evidence="2" id="KW-1185">Reference proteome</keyword>
<name>A0A1Q5UQQ3_9EURO</name>
<proteinExistence type="predicted"/>
<reference evidence="1 2" key="1">
    <citation type="submission" date="2016-10" db="EMBL/GenBank/DDBJ databases">
        <title>Genome sequence of the ascomycete fungus Penicillium subrubescens.</title>
        <authorList>
            <person name="De Vries R.P."/>
            <person name="Peng M."/>
            <person name="Dilokpimol A."/>
            <person name="Hilden K."/>
            <person name="Makela M.R."/>
            <person name="Grigoriev I."/>
            <person name="Riley R."/>
            <person name="Granchi Z."/>
        </authorList>
    </citation>
    <scope>NUCLEOTIDE SEQUENCE [LARGE SCALE GENOMIC DNA]</scope>
    <source>
        <strain evidence="1 2">CBS 132785</strain>
    </source>
</reference>
<dbReference type="Proteomes" id="UP000186955">
    <property type="component" value="Unassembled WGS sequence"/>
</dbReference>
<sequence>MNIQAFPAGRSVFRTALIDDIRDSLSLEHSGKSKARRAGANDSNLWTQDGVLGRVQGLVSSHKVLEYVSDASQVQRPFHGILEFHKQRDTQKMSKLHNIVRIVDSPFHYYM</sequence>
<evidence type="ECO:0000313" key="1">
    <source>
        <dbReference type="EMBL" id="OKP14808.1"/>
    </source>
</evidence>
<dbReference type="EMBL" id="MNBE01000058">
    <property type="protein sequence ID" value="OKP14808.1"/>
    <property type="molecule type" value="Genomic_DNA"/>
</dbReference>
<comment type="caution">
    <text evidence="1">The sequence shown here is derived from an EMBL/GenBank/DDBJ whole genome shotgun (WGS) entry which is preliminary data.</text>
</comment>
<gene>
    <name evidence="1" type="ORF">PENSUB_5872</name>
</gene>
<protein>
    <submittedName>
        <fullName evidence="1">Uncharacterized protein</fullName>
    </submittedName>
</protein>
<dbReference type="AlphaFoldDB" id="A0A1Q5UQQ3"/>
<evidence type="ECO:0000313" key="2">
    <source>
        <dbReference type="Proteomes" id="UP000186955"/>
    </source>
</evidence>
<accession>A0A1Q5UQQ3</accession>